<dbReference type="InterPro" id="IPR010280">
    <property type="entry name" value="U5_MeTrfase_fam"/>
</dbReference>
<dbReference type="Pfam" id="PF01938">
    <property type="entry name" value="TRAM"/>
    <property type="match status" value="1"/>
</dbReference>
<dbReference type="PANTHER" id="PTHR11061">
    <property type="entry name" value="RNA M5U METHYLTRANSFERASE"/>
    <property type="match status" value="1"/>
</dbReference>
<keyword evidence="1 5" id="KW-0489">Methyltransferase</keyword>
<feature type="binding site" evidence="5">
    <location>
        <position position="250"/>
    </location>
    <ligand>
        <name>S-adenosyl-L-methionine</name>
        <dbReference type="ChEBI" id="CHEBI:59789"/>
    </ligand>
</feature>
<evidence type="ECO:0000313" key="8">
    <source>
        <dbReference type="EMBL" id="NBR93884.1"/>
    </source>
</evidence>
<dbReference type="PANTHER" id="PTHR11061:SF30">
    <property type="entry name" value="TRNA (URACIL(54)-C(5))-METHYLTRANSFERASE"/>
    <property type="match status" value="1"/>
</dbReference>
<evidence type="ECO:0000313" key="9">
    <source>
        <dbReference type="Proteomes" id="UP000740727"/>
    </source>
</evidence>
<dbReference type="SUPFAM" id="SSF53335">
    <property type="entry name" value="S-adenosyl-L-methionine-dependent methyltransferases"/>
    <property type="match status" value="1"/>
</dbReference>
<dbReference type="GO" id="GO:0051536">
    <property type="term" value="F:iron-sulfur cluster binding"/>
    <property type="evidence" value="ECO:0007669"/>
    <property type="project" value="UniProtKB-KW"/>
</dbReference>
<keyword evidence="4" id="KW-0479">Metal-binding</keyword>
<feature type="active site" description="Nucleophile" evidence="5">
    <location>
        <position position="340"/>
    </location>
</feature>
<evidence type="ECO:0000256" key="3">
    <source>
        <dbReference type="ARBA" id="ARBA00022691"/>
    </source>
</evidence>
<evidence type="ECO:0000256" key="4">
    <source>
        <dbReference type="ARBA" id="ARBA00023014"/>
    </source>
</evidence>
<reference evidence="8" key="1">
    <citation type="submission" date="2018-10" db="EMBL/GenBank/DDBJ databases">
        <title>Iterative Subtractive Binning of Freshwater Chronoseries Metagenomes Recovers Nearly Complete Genomes from over Four Hundred Novel Species.</title>
        <authorList>
            <person name="Rodriguez-R L.M."/>
            <person name="Tsementzi D."/>
            <person name="Luo C."/>
            <person name="Konstantinidis K.T."/>
        </authorList>
    </citation>
    <scope>NUCLEOTIDE SEQUENCE</scope>
    <source>
        <strain evidence="8">WB5_2A_028</strain>
    </source>
</reference>
<organism evidence="8 9">
    <name type="scientific">Candidatus Fonsibacter lacus</name>
    <dbReference type="NCBI Taxonomy" id="2576439"/>
    <lineage>
        <taxon>Bacteria</taxon>
        <taxon>Pseudomonadati</taxon>
        <taxon>Pseudomonadota</taxon>
        <taxon>Alphaproteobacteria</taxon>
        <taxon>Candidatus Pelagibacterales</taxon>
        <taxon>Candidatus Pelagibacterales incertae sedis</taxon>
        <taxon>Candidatus Fonsibacter</taxon>
    </lineage>
</organism>
<comment type="caution">
    <text evidence="8">The sequence shown here is derived from an EMBL/GenBank/DDBJ whole genome shotgun (WGS) entry which is preliminary data.</text>
</comment>
<dbReference type="InterPro" id="IPR012340">
    <property type="entry name" value="NA-bd_OB-fold"/>
</dbReference>
<dbReference type="Pfam" id="PF05958">
    <property type="entry name" value="tRNA_U5-meth_tr"/>
    <property type="match status" value="2"/>
</dbReference>
<feature type="domain" description="TRAM" evidence="7">
    <location>
        <begin position="10"/>
        <end position="68"/>
    </location>
</feature>
<feature type="binding site" evidence="5">
    <location>
        <position position="221"/>
    </location>
    <ligand>
        <name>S-adenosyl-L-methionine</name>
        <dbReference type="ChEBI" id="CHEBI:59789"/>
    </ligand>
</feature>
<name>A0A965GCC3_9PROT</name>
<protein>
    <submittedName>
        <fullName evidence="8">Class I SAM-dependent RNA methyltransferase</fullName>
    </submittedName>
</protein>
<dbReference type="InterPro" id="IPR030390">
    <property type="entry name" value="MeTrfase_TrmA_AS"/>
</dbReference>
<evidence type="ECO:0000256" key="6">
    <source>
        <dbReference type="PROSITE-ProRule" id="PRU10015"/>
    </source>
</evidence>
<dbReference type="PROSITE" id="PS01230">
    <property type="entry name" value="TRMA_1"/>
    <property type="match status" value="1"/>
</dbReference>
<dbReference type="InterPro" id="IPR029063">
    <property type="entry name" value="SAM-dependent_MTases_sf"/>
</dbReference>
<evidence type="ECO:0000256" key="1">
    <source>
        <dbReference type="ARBA" id="ARBA00022603"/>
    </source>
</evidence>
<keyword evidence="4" id="KW-0411">Iron-sulfur</keyword>
<dbReference type="InterPro" id="IPR002792">
    <property type="entry name" value="TRAM_dom"/>
</dbReference>
<dbReference type="Gene3D" id="3.40.50.150">
    <property type="entry name" value="Vaccinia Virus protein VP39"/>
    <property type="match status" value="2"/>
</dbReference>
<dbReference type="GO" id="GO:0070041">
    <property type="term" value="F:rRNA (uridine-C5-)-methyltransferase activity"/>
    <property type="evidence" value="ECO:0007669"/>
    <property type="project" value="TreeGrafter"/>
</dbReference>
<dbReference type="AlphaFoldDB" id="A0A965GCC3"/>
<proteinExistence type="inferred from homology"/>
<keyword evidence="2 5" id="KW-0808">Transferase</keyword>
<keyword evidence="4" id="KW-0408">Iron</keyword>
<dbReference type="PROSITE" id="PS51687">
    <property type="entry name" value="SAM_MT_RNA_M5U"/>
    <property type="match status" value="1"/>
</dbReference>
<dbReference type="SUPFAM" id="SSF50249">
    <property type="entry name" value="Nucleic acid-binding proteins"/>
    <property type="match status" value="1"/>
</dbReference>
<gene>
    <name evidence="8" type="ORF">EBT44_03470</name>
</gene>
<keyword evidence="3 5" id="KW-0949">S-adenosyl-L-methionine</keyword>
<dbReference type="Gene3D" id="2.40.50.140">
    <property type="entry name" value="Nucleic acid-binding proteins"/>
    <property type="match status" value="1"/>
</dbReference>
<feature type="binding site" evidence="5">
    <location>
        <position position="313"/>
    </location>
    <ligand>
        <name>S-adenosyl-L-methionine</name>
        <dbReference type="ChEBI" id="CHEBI:59789"/>
    </ligand>
</feature>
<comment type="similarity">
    <text evidence="5">Belongs to the class I-like SAM-binding methyltransferase superfamily. RNA M5U methyltransferase family.</text>
</comment>
<evidence type="ECO:0000256" key="5">
    <source>
        <dbReference type="PROSITE-ProRule" id="PRU01024"/>
    </source>
</evidence>
<dbReference type="CDD" id="cd02440">
    <property type="entry name" value="AdoMet_MTases"/>
    <property type="match status" value="1"/>
</dbReference>
<evidence type="ECO:0000259" key="7">
    <source>
        <dbReference type="PROSITE" id="PS50926"/>
    </source>
</evidence>
<feature type="binding site" evidence="5">
    <location>
        <position position="271"/>
    </location>
    <ligand>
        <name>S-adenosyl-L-methionine</name>
        <dbReference type="ChEBI" id="CHEBI:59789"/>
    </ligand>
</feature>
<dbReference type="GO" id="GO:0070475">
    <property type="term" value="P:rRNA base methylation"/>
    <property type="evidence" value="ECO:0007669"/>
    <property type="project" value="TreeGrafter"/>
</dbReference>
<dbReference type="Proteomes" id="UP000740727">
    <property type="component" value="Unassembled WGS sequence"/>
</dbReference>
<feature type="active site" evidence="6">
    <location>
        <position position="340"/>
    </location>
</feature>
<dbReference type="EMBL" id="RFXN01000032">
    <property type="protein sequence ID" value="NBR93884.1"/>
    <property type="molecule type" value="Genomic_DNA"/>
</dbReference>
<sequence>MAHSAKSSRTFSLGEKVELAVDGIAHGGESVARLDGWVFFLRYAIPGERVIAQITQLGRSFHRADAIEIITSSPDRVAPTCRYFHPDGCGGCDFQHITLERQRQLKSHVIAEQFQRVAKMQVSIPVQEVQLPGGSGEKYRGRLSLHVNRSGRAGFRKYRSHEVFPIEECIVASEKLEIAKVLAKRYSDIDRLALPDEIRTEEITVHNKRYQYRVSRESFWQGHVRAAEVLGAAALDAIQPKKGERIIDLYGGVGLFGKLFADAGALVEIIESSKSAIADARFNLREFIGITFRQGDVTTEIMKIHQADVVLLDPPRSGAEPQVLEKIARLNPRLICYISCDPASLARDSARLAHLGYGIGDSWAYDLFPQTAHIECLFTFKPVIS</sequence>
<evidence type="ECO:0000256" key="2">
    <source>
        <dbReference type="ARBA" id="ARBA00022679"/>
    </source>
</evidence>
<accession>A0A965GCC3</accession>
<dbReference type="PROSITE" id="PS50926">
    <property type="entry name" value="TRAM"/>
    <property type="match status" value="1"/>
</dbReference>